<dbReference type="Proteomes" id="UP001623041">
    <property type="component" value="Unassembled WGS sequence"/>
</dbReference>
<evidence type="ECO:0000313" key="3">
    <source>
        <dbReference type="Proteomes" id="UP001623041"/>
    </source>
</evidence>
<dbReference type="RefSeq" id="WP_406583145.1">
    <property type="nucleotide sequence ID" value="NZ_JBJHQH010000026.1"/>
</dbReference>
<evidence type="ECO:0000256" key="1">
    <source>
        <dbReference type="SAM" id="Coils"/>
    </source>
</evidence>
<sequence length="208" mass="23825">MIYLYQDFYQYLQWLQISIQAQEKRIAALEQTIQKLRTDIAQIGEKPTIHVDRIEYKFDQLKVETLEGTLNIGLNPNDLSGIEDFAVQNQSLKTPFSPKEQMRISMKIEEAIHGYLETDLPLIVDHNQRNMAIPPNESYLSFIKEDIIKQLPGRIDFHLKANASKIQSGDGTPPIEVIVIEALKQEIQSGVMVFLTNLPENVKGMKTE</sequence>
<reference evidence="2 3" key="1">
    <citation type="submission" date="2024-11" db="EMBL/GenBank/DDBJ databases">
        <authorList>
            <person name="Lucas J.A."/>
        </authorList>
    </citation>
    <scope>NUCLEOTIDE SEQUENCE [LARGE SCALE GENOMIC DNA]</scope>
    <source>
        <strain evidence="2 3">Z 5.4</strain>
    </source>
</reference>
<accession>A0ABW8RMB9</accession>
<organism evidence="2 3">
    <name type="scientific">Bacillus salipaludis</name>
    <dbReference type="NCBI Taxonomy" id="2547811"/>
    <lineage>
        <taxon>Bacteria</taxon>
        <taxon>Bacillati</taxon>
        <taxon>Bacillota</taxon>
        <taxon>Bacilli</taxon>
        <taxon>Bacillales</taxon>
        <taxon>Bacillaceae</taxon>
        <taxon>Bacillus</taxon>
    </lineage>
</organism>
<gene>
    <name evidence="2" type="primary">gerPC</name>
    <name evidence="2" type="ORF">ACJEBI_24810</name>
</gene>
<keyword evidence="1" id="KW-0175">Coiled coil</keyword>
<evidence type="ECO:0000313" key="2">
    <source>
        <dbReference type="EMBL" id="MFK9094682.1"/>
    </source>
</evidence>
<name>A0ABW8RMB9_9BACI</name>
<comment type="caution">
    <text evidence="2">The sequence shown here is derived from an EMBL/GenBank/DDBJ whole genome shotgun (WGS) entry which is preliminary data.</text>
</comment>
<feature type="coiled-coil region" evidence="1">
    <location>
        <begin position="12"/>
        <end position="46"/>
    </location>
</feature>
<protein>
    <submittedName>
        <fullName evidence="2">Spore germination protein GerPC</fullName>
    </submittedName>
</protein>
<dbReference type="InterPro" id="IPR019673">
    <property type="entry name" value="Spore_germination_GerPC"/>
</dbReference>
<dbReference type="Pfam" id="PF10737">
    <property type="entry name" value="GerPC"/>
    <property type="match status" value="1"/>
</dbReference>
<dbReference type="EMBL" id="JBJHQH010000026">
    <property type="protein sequence ID" value="MFK9094682.1"/>
    <property type="molecule type" value="Genomic_DNA"/>
</dbReference>
<proteinExistence type="predicted"/>
<keyword evidence="3" id="KW-1185">Reference proteome</keyword>